<gene>
    <name evidence="2" type="ORF">ARMSODRAFT_969119</name>
</gene>
<name>A0A2H3BZY9_9AGAR</name>
<dbReference type="AlphaFoldDB" id="A0A2H3BZY9"/>
<sequence length="355" mass="39740">MAADCELHQPETGKGILSYLSWTHKIDSSQARPQQSRSRSGRRKTREAPFASTGIANLIAPSSTSYLQCKCRQWRNLRTLSLPEYFTECPRTVLANSRGYAFEVSCPGHGSSDPSFHHRAQAVESDRSEGSKRRQANLPFTVVCWYFFLVRRLRAFDLKQGSDLGAGAAAYLDGGGMERRRGRRQVDRLEPSSSPNFETLLPKELPSDISVPAPPNTPSPTALGLIRSPISLSRARFRKLALLFHQRIYFACHGRIGISQSIEAEQINDPWHLFWEILKGIEDDFRKRMKVKTQGAIEHTRQKDETFNVQLQSKMPKGVVQSIASDPDIHKRCCDDGIASAHGSCSLAMLAVSLK</sequence>
<feature type="region of interest" description="Disordered" evidence="1">
    <location>
        <begin position="113"/>
        <end position="132"/>
    </location>
</feature>
<feature type="compositionally biased region" description="Basic and acidic residues" evidence="1">
    <location>
        <begin position="179"/>
        <end position="190"/>
    </location>
</feature>
<evidence type="ECO:0000256" key="1">
    <source>
        <dbReference type="SAM" id="MobiDB-lite"/>
    </source>
</evidence>
<proteinExistence type="predicted"/>
<feature type="region of interest" description="Disordered" evidence="1">
    <location>
        <begin position="179"/>
        <end position="201"/>
    </location>
</feature>
<evidence type="ECO:0000313" key="3">
    <source>
        <dbReference type="Proteomes" id="UP000218334"/>
    </source>
</evidence>
<reference evidence="3" key="1">
    <citation type="journal article" date="2017" name="Nat. Ecol. Evol.">
        <title>Genome expansion and lineage-specific genetic innovations in the forest pathogenic fungi Armillaria.</title>
        <authorList>
            <person name="Sipos G."/>
            <person name="Prasanna A.N."/>
            <person name="Walter M.C."/>
            <person name="O'Connor E."/>
            <person name="Balint B."/>
            <person name="Krizsan K."/>
            <person name="Kiss B."/>
            <person name="Hess J."/>
            <person name="Varga T."/>
            <person name="Slot J."/>
            <person name="Riley R."/>
            <person name="Boka B."/>
            <person name="Rigling D."/>
            <person name="Barry K."/>
            <person name="Lee J."/>
            <person name="Mihaltcheva S."/>
            <person name="LaButti K."/>
            <person name="Lipzen A."/>
            <person name="Waldron R."/>
            <person name="Moloney N.M."/>
            <person name="Sperisen C."/>
            <person name="Kredics L."/>
            <person name="Vagvoelgyi C."/>
            <person name="Patrignani A."/>
            <person name="Fitzpatrick D."/>
            <person name="Nagy I."/>
            <person name="Doyle S."/>
            <person name="Anderson J.B."/>
            <person name="Grigoriev I.V."/>
            <person name="Gueldener U."/>
            <person name="Muensterkoetter M."/>
            <person name="Nagy L.G."/>
        </authorList>
    </citation>
    <scope>NUCLEOTIDE SEQUENCE [LARGE SCALE GENOMIC DNA]</scope>
    <source>
        <strain evidence="3">28-4</strain>
    </source>
</reference>
<dbReference type="EMBL" id="KZ293416">
    <property type="protein sequence ID" value="PBK76395.1"/>
    <property type="molecule type" value="Genomic_DNA"/>
</dbReference>
<organism evidence="2 3">
    <name type="scientific">Armillaria solidipes</name>
    <dbReference type="NCBI Taxonomy" id="1076256"/>
    <lineage>
        <taxon>Eukaryota</taxon>
        <taxon>Fungi</taxon>
        <taxon>Dikarya</taxon>
        <taxon>Basidiomycota</taxon>
        <taxon>Agaricomycotina</taxon>
        <taxon>Agaricomycetes</taxon>
        <taxon>Agaricomycetidae</taxon>
        <taxon>Agaricales</taxon>
        <taxon>Marasmiineae</taxon>
        <taxon>Physalacriaceae</taxon>
        <taxon>Armillaria</taxon>
    </lineage>
</organism>
<accession>A0A2H3BZY9</accession>
<feature type="compositionally biased region" description="Low complexity" evidence="1">
    <location>
        <begin position="28"/>
        <end position="38"/>
    </location>
</feature>
<dbReference type="Proteomes" id="UP000218334">
    <property type="component" value="Unassembled WGS sequence"/>
</dbReference>
<feature type="region of interest" description="Disordered" evidence="1">
    <location>
        <begin position="27"/>
        <end position="48"/>
    </location>
</feature>
<evidence type="ECO:0000313" key="2">
    <source>
        <dbReference type="EMBL" id="PBK76395.1"/>
    </source>
</evidence>
<keyword evidence="3" id="KW-1185">Reference proteome</keyword>
<protein>
    <submittedName>
        <fullName evidence="2">Uncharacterized protein</fullName>
    </submittedName>
</protein>